<dbReference type="PANTHER" id="PTHR38773">
    <property type="entry name" value="PROTEIN SPRT"/>
    <property type="match status" value="1"/>
</dbReference>
<evidence type="ECO:0000313" key="2">
    <source>
        <dbReference type="EMBL" id="SEQ09023.1"/>
    </source>
</evidence>
<dbReference type="Pfam" id="PF10263">
    <property type="entry name" value="SprT-like"/>
    <property type="match status" value="1"/>
</dbReference>
<accession>A0A1H9D837</accession>
<dbReference type="PANTHER" id="PTHR38773:SF1">
    <property type="entry name" value="PROTEIN SPRT"/>
    <property type="match status" value="1"/>
</dbReference>
<proteinExistence type="predicted"/>
<protein>
    <submittedName>
        <fullName evidence="2">SprT protein</fullName>
    </submittedName>
</protein>
<gene>
    <name evidence="2" type="ORF">SAMN05421693_11646</name>
</gene>
<dbReference type="STRING" id="867345.SAMN05421693_11646"/>
<name>A0A1H9D837_9GAMM</name>
<feature type="domain" description="SprT-like" evidence="1">
    <location>
        <begin position="16"/>
        <end position="170"/>
    </location>
</feature>
<evidence type="ECO:0000313" key="3">
    <source>
        <dbReference type="Proteomes" id="UP000199496"/>
    </source>
</evidence>
<organism evidence="2 3">
    <name type="scientific">Ectothiorhodospira magna</name>
    <dbReference type="NCBI Taxonomy" id="867345"/>
    <lineage>
        <taxon>Bacteria</taxon>
        <taxon>Pseudomonadati</taxon>
        <taxon>Pseudomonadota</taxon>
        <taxon>Gammaproteobacteria</taxon>
        <taxon>Chromatiales</taxon>
        <taxon>Ectothiorhodospiraceae</taxon>
        <taxon>Ectothiorhodospira</taxon>
    </lineage>
</organism>
<dbReference type="InterPro" id="IPR006640">
    <property type="entry name" value="SprT-like_domain"/>
</dbReference>
<sequence>MPLTPEQQQAIQNKARELYARAARLYRLENTPPQVRIDLRGRAAGQWRVVVGQESLRFNPHIFALDWRNHFPDTIAHEVAHSVIYRRFGLGAGRRRPHGPEWQEVMIQLGFEPRVTHNTDLSLIPVRQTRTYSYRCHCRVYALGARRHRNAQQGERVYYCRHCGDKLQFDPDADGTRPQKKSA</sequence>
<dbReference type="OrthoDB" id="267364at2"/>
<dbReference type="EMBL" id="FOFO01000016">
    <property type="protein sequence ID" value="SEQ09023.1"/>
    <property type="molecule type" value="Genomic_DNA"/>
</dbReference>
<evidence type="ECO:0000259" key="1">
    <source>
        <dbReference type="SMART" id="SM00731"/>
    </source>
</evidence>
<keyword evidence="3" id="KW-1185">Reference proteome</keyword>
<dbReference type="SMART" id="SM00731">
    <property type="entry name" value="SprT"/>
    <property type="match status" value="1"/>
</dbReference>
<dbReference type="GO" id="GO:0006950">
    <property type="term" value="P:response to stress"/>
    <property type="evidence" value="ECO:0007669"/>
    <property type="project" value="UniProtKB-ARBA"/>
</dbReference>
<dbReference type="Proteomes" id="UP000199496">
    <property type="component" value="Unassembled WGS sequence"/>
</dbReference>
<reference evidence="2 3" key="1">
    <citation type="submission" date="2016-10" db="EMBL/GenBank/DDBJ databases">
        <authorList>
            <person name="de Groot N.N."/>
        </authorList>
    </citation>
    <scope>NUCLEOTIDE SEQUENCE [LARGE SCALE GENOMIC DNA]</scope>
    <source>
        <strain evidence="2 3">B7-7</strain>
    </source>
</reference>
<dbReference type="RefSeq" id="WP_090206942.1">
    <property type="nucleotide sequence ID" value="NZ_FOFO01000016.1"/>
</dbReference>
<dbReference type="AlphaFoldDB" id="A0A1H9D837"/>